<accession>A0A553NVH8</accession>
<dbReference type="Pfam" id="PF07162">
    <property type="entry name" value="B9-C2"/>
    <property type="match status" value="1"/>
</dbReference>
<sequence length="249" mass="27115">MESGTTVFLLSVTGQIASADFPGMNDLYCKHCFVAGQDWAVTGGQEEGISQIARASLDGQRRIVWNFPLDITFRSTSPFGWPQIVISVFEMDSFGNEVIRGYGAVHIPLSPGTHNAKIPMFVPESSSLIQRFTGMIMGKRPEFVDARVVANGEGRDVTRVNSQGWVKVQFNIITKDLKRLGYEHSAQGANSEVKNQGPSEGMGLLTKTNGSGRSKAKANEILAGDGDEEGEPDNDRRVSNDQSSVQNMN</sequence>
<keyword evidence="2" id="KW-0963">Cytoplasm</keyword>
<evidence type="ECO:0000256" key="1">
    <source>
        <dbReference type="ARBA" id="ARBA00004120"/>
    </source>
</evidence>
<feature type="compositionally biased region" description="Polar residues" evidence="8">
    <location>
        <begin position="240"/>
        <end position="249"/>
    </location>
</feature>
<evidence type="ECO:0000313" key="10">
    <source>
        <dbReference type="Proteomes" id="UP000318571"/>
    </source>
</evidence>
<comment type="subcellular location">
    <subcellularLocation>
        <location evidence="1">Cytoplasm</location>
        <location evidence="1">Cytoskeleton</location>
        <location evidence="1">Cilium basal body</location>
    </subcellularLocation>
</comment>
<evidence type="ECO:0000256" key="6">
    <source>
        <dbReference type="ARBA" id="ARBA00038411"/>
    </source>
</evidence>
<comment type="caution">
    <text evidence="9">The sequence shown here is derived from an EMBL/GenBank/DDBJ whole genome shotgun (WGS) entry which is preliminary data.</text>
</comment>
<keyword evidence="3" id="KW-0970">Cilium biogenesis/degradation</keyword>
<dbReference type="PROSITE" id="PS51381">
    <property type="entry name" value="C2_B9"/>
    <property type="match status" value="1"/>
</dbReference>
<gene>
    <name evidence="9" type="ORF">TCAL_08080</name>
</gene>
<dbReference type="OMA" id="NMPIEVT"/>
<dbReference type="OrthoDB" id="431939at2759"/>
<dbReference type="STRING" id="6832.A0A553NVH8"/>
<proteinExistence type="inferred from homology"/>
<keyword evidence="10" id="KW-1185">Reference proteome</keyword>
<dbReference type="InterPro" id="IPR010796">
    <property type="entry name" value="C2_B9-type_dom"/>
</dbReference>
<evidence type="ECO:0000313" key="9">
    <source>
        <dbReference type="EMBL" id="TRY69435.1"/>
    </source>
</evidence>
<dbReference type="EMBL" id="VCGU01000010">
    <property type="protein sequence ID" value="TRY69435.1"/>
    <property type="molecule type" value="Genomic_DNA"/>
</dbReference>
<dbReference type="PANTHER" id="PTHR12968">
    <property type="entry name" value="B9 DOMAIN-CONTAINING"/>
    <property type="match status" value="1"/>
</dbReference>
<feature type="region of interest" description="Disordered" evidence="8">
    <location>
        <begin position="188"/>
        <end position="249"/>
    </location>
</feature>
<reference evidence="9 10" key="1">
    <citation type="journal article" date="2018" name="Nat. Ecol. Evol.">
        <title>Genomic signatures of mitonuclear coevolution across populations of Tigriopus californicus.</title>
        <authorList>
            <person name="Barreto F.S."/>
            <person name="Watson E.T."/>
            <person name="Lima T.G."/>
            <person name="Willett C.S."/>
            <person name="Edmands S."/>
            <person name="Li W."/>
            <person name="Burton R.S."/>
        </authorList>
    </citation>
    <scope>NUCLEOTIDE SEQUENCE [LARGE SCALE GENOMIC DNA]</scope>
    <source>
        <strain evidence="9 10">San Diego</strain>
    </source>
</reference>
<keyword evidence="5" id="KW-0966">Cell projection</keyword>
<evidence type="ECO:0000256" key="8">
    <source>
        <dbReference type="SAM" id="MobiDB-lite"/>
    </source>
</evidence>
<dbReference type="GO" id="GO:0036038">
    <property type="term" value="C:MKS complex"/>
    <property type="evidence" value="ECO:0007669"/>
    <property type="project" value="TreeGrafter"/>
</dbReference>
<dbReference type="PANTHER" id="PTHR12968:SF1">
    <property type="entry name" value="B9 DOMAIN-CONTAINING PROTEIN 1"/>
    <property type="match status" value="1"/>
</dbReference>
<evidence type="ECO:0000256" key="5">
    <source>
        <dbReference type="ARBA" id="ARBA00023273"/>
    </source>
</evidence>
<dbReference type="AlphaFoldDB" id="A0A553NVH8"/>
<feature type="compositionally biased region" description="Polar residues" evidence="8">
    <location>
        <begin position="188"/>
        <end position="198"/>
    </location>
</feature>
<protein>
    <recommendedName>
        <fullName evidence="7">B9 domain-containing protein 1</fullName>
    </recommendedName>
</protein>
<evidence type="ECO:0000256" key="7">
    <source>
        <dbReference type="ARBA" id="ARBA00039274"/>
    </source>
</evidence>
<evidence type="ECO:0000256" key="3">
    <source>
        <dbReference type="ARBA" id="ARBA00022794"/>
    </source>
</evidence>
<dbReference type="Proteomes" id="UP000318571">
    <property type="component" value="Chromosome 1"/>
</dbReference>
<name>A0A553NVH8_TIGCA</name>
<keyword evidence="4" id="KW-0206">Cytoskeleton</keyword>
<comment type="similarity">
    <text evidence="6">Belongs to the B9D family.</text>
</comment>
<dbReference type="GO" id="GO:0060271">
    <property type="term" value="P:cilium assembly"/>
    <property type="evidence" value="ECO:0007669"/>
    <property type="project" value="TreeGrafter"/>
</dbReference>
<organism evidence="9 10">
    <name type="scientific">Tigriopus californicus</name>
    <name type="common">Marine copepod</name>
    <dbReference type="NCBI Taxonomy" id="6832"/>
    <lineage>
        <taxon>Eukaryota</taxon>
        <taxon>Metazoa</taxon>
        <taxon>Ecdysozoa</taxon>
        <taxon>Arthropoda</taxon>
        <taxon>Crustacea</taxon>
        <taxon>Multicrustacea</taxon>
        <taxon>Hexanauplia</taxon>
        <taxon>Copepoda</taxon>
        <taxon>Harpacticoida</taxon>
        <taxon>Harpacticidae</taxon>
        <taxon>Tigriopus</taxon>
    </lineage>
</organism>
<evidence type="ECO:0000256" key="4">
    <source>
        <dbReference type="ARBA" id="ARBA00023212"/>
    </source>
</evidence>
<evidence type="ECO:0000256" key="2">
    <source>
        <dbReference type="ARBA" id="ARBA00022490"/>
    </source>
</evidence>